<keyword evidence="1" id="KW-0680">Restriction system</keyword>
<dbReference type="InterPro" id="IPR052021">
    <property type="entry name" value="Type-I_RS_S_subunit"/>
</dbReference>
<dbReference type="RefSeq" id="WP_074947281.1">
    <property type="nucleotide sequence ID" value="NZ_FOZU01000026.1"/>
</dbReference>
<sequence>MSVDTLRENFHINRISSDLLQDFLTAQTYRPEITLAKEKLLKLPHTVLQNLCNKPIRQGKSPKYAEKGLKCIKPRNTVDLLVSLNDIDYIDPSTENDISNQCLAYGDIVITRSGSGTIGRASIFSFNEKIYTNDHLFIVRVSKADSHYVVSFLKSYYGARLLEAGISGSTGQLNLSNEHIKQLIIYAPHTLVQKYIGEKVREAELLLSWSRSVINKWQNSFKQMYPSTDAYNIYKTSSYKLTTRQIAEVLTPESYPPEVEKYFQENSYLTLGEMSECIYTGKTLEPSFESSCVSQATSRSCSGMFFKNPMNKVETSDRVKPLKVKDLVLTNAAHEKSYIGKDVTFNHSNDYVLPSAKVLVIRIKEDKLPISYIHSYLMTGHGYIQWQSIVRGISAGIHPSDVARIRVPLPINESDYQKMVDADELFIRAGLANQVSKQLNEVAVKLIEALIEGIITEEELIQAQNTLEQGDNSLDRAILSQMTEEGYAVAGSKPLFADLDEFYELLEQAKELE</sequence>
<dbReference type="InterPro" id="IPR044946">
    <property type="entry name" value="Restrct_endonuc_typeI_TRD_sf"/>
</dbReference>
<keyword evidence="4" id="KW-1185">Reference proteome</keyword>
<reference evidence="4" key="1">
    <citation type="submission" date="2016-10" db="EMBL/GenBank/DDBJ databases">
        <authorList>
            <person name="Varghese N."/>
            <person name="Submissions S."/>
        </authorList>
    </citation>
    <scope>NUCLEOTIDE SEQUENCE [LARGE SCALE GENOMIC DNA]</scope>
    <source>
        <strain evidence="4">ANC 5076</strain>
    </source>
</reference>
<dbReference type="Proteomes" id="UP000182827">
    <property type="component" value="Unassembled WGS sequence"/>
</dbReference>
<dbReference type="Gene3D" id="3.90.220.20">
    <property type="entry name" value="DNA methylase specificity domains"/>
    <property type="match status" value="2"/>
</dbReference>
<organism evidence="3 4">
    <name type="scientific">Acinetobacter bohemicus</name>
    <dbReference type="NCBI Taxonomy" id="1435036"/>
    <lineage>
        <taxon>Bacteria</taxon>
        <taxon>Pseudomonadati</taxon>
        <taxon>Pseudomonadota</taxon>
        <taxon>Gammaproteobacteria</taxon>
        <taxon>Moraxellales</taxon>
        <taxon>Moraxellaceae</taxon>
        <taxon>Acinetobacter</taxon>
    </lineage>
</organism>
<dbReference type="SUPFAM" id="SSF116734">
    <property type="entry name" value="DNA methylase specificity domain"/>
    <property type="match status" value="2"/>
</dbReference>
<dbReference type="GO" id="GO:0003677">
    <property type="term" value="F:DNA binding"/>
    <property type="evidence" value="ECO:0007669"/>
    <property type="project" value="UniProtKB-KW"/>
</dbReference>
<gene>
    <name evidence="3" type="ORF">SAMN05444586_10265</name>
</gene>
<keyword evidence="2" id="KW-0238">DNA-binding</keyword>
<dbReference type="PANTHER" id="PTHR30408:SF12">
    <property type="entry name" value="TYPE I RESTRICTION ENZYME MJAVIII SPECIFICITY SUBUNIT"/>
    <property type="match status" value="1"/>
</dbReference>
<name>A0A1I6VHA5_9GAMM</name>
<proteinExistence type="predicted"/>
<dbReference type="EMBL" id="FOZU01000026">
    <property type="protein sequence ID" value="SFT13082.1"/>
    <property type="molecule type" value="Genomic_DNA"/>
</dbReference>
<evidence type="ECO:0000256" key="2">
    <source>
        <dbReference type="ARBA" id="ARBA00023125"/>
    </source>
</evidence>
<dbReference type="AlphaFoldDB" id="A0A1I6VHA5"/>
<protein>
    <submittedName>
        <fullName evidence="3">Type I restriction enzyme, S subunit</fullName>
    </submittedName>
</protein>
<dbReference type="GO" id="GO:0009307">
    <property type="term" value="P:DNA restriction-modification system"/>
    <property type="evidence" value="ECO:0007669"/>
    <property type="project" value="UniProtKB-KW"/>
</dbReference>
<evidence type="ECO:0000313" key="4">
    <source>
        <dbReference type="Proteomes" id="UP000182827"/>
    </source>
</evidence>
<accession>A0A1I6VHA5</accession>
<evidence type="ECO:0000313" key="3">
    <source>
        <dbReference type="EMBL" id="SFT13082.1"/>
    </source>
</evidence>
<dbReference type="PANTHER" id="PTHR30408">
    <property type="entry name" value="TYPE-1 RESTRICTION ENZYME ECOKI SPECIFICITY PROTEIN"/>
    <property type="match status" value="1"/>
</dbReference>
<evidence type="ECO:0000256" key="1">
    <source>
        <dbReference type="ARBA" id="ARBA00022747"/>
    </source>
</evidence>